<dbReference type="EMBL" id="JAENII010000015">
    <property type="protein sequence ID" value="MBK1828650.1"/>
    <property type="molecule type" value="Genomic_DNA"/>
</dbReference>
<keyword evidence="2" id="KW-1003">Cell membrane</keyword>
<evidence type="ECO:0000313" key="10">
    <source>
        <dbReference type="EMBL" id="MBK1828650.1"/>
    </source>
</evidence>
<feature type="domain" description="ComEC/Rec2-related protein" evidence="8">
    <location>
        <begin position="245"/>
        <end position="494"/>
    </location>
</feature>
<feature type="transmembrane region" description="Helical" evidence="6">
    <location>
        <begin position="305"/>
        <end position="321"/>
    </location>
</feature>
<gene>
    <name evidence="10" type="ORF">JIN81_16575</name>
</gene>
<dbReference type="InterPro" id="IPR001279">
    <property type="entry name" value="Metallo-B-lactamas"/>
</dbReference>
<dbReference type="GO" id="GO:0005886">
    <property type="term" value="C:plasma membrane"/>
    <property type="evidence" value="ECO:0007669"/>
    <property type="project" value="UniProtKB-SubCell"/>
</dbReference>
<dbReference type="AlphaFoldDB" id="A0A934VHG8"/>
<comment type="subcellular location">
    <subcellularLocation>
        <location evidence="1">Cell membrane</location>
        <topology evidence="1">Multi-pass membrane protein</topology>
    </subcellularLocation>
</comment>
<feature type="transmembrane region" description="Helical" evidence="6">
    <location>
        <begin position="400"/>
        <end position="423"/>
    </location>
</feature>
<dbReference type="InterPro" id="IPR052159">
    <property type="entry name" value="Competence_DNA_uptake"/>
</dbReference>
<dbReference type="InterPro" id="IPR025405">
    <property type="entry name" value="DUF4131"/>
</dbReference>
<evidence type="ECO:0000256" key="2">
    <source>
        <dbReference type="ARBA" id="ARBA00022475"/>
    </source>
</evidence>
<feature type="transmembrane region" description="Helical" evidence="6">
    <location>
        <begin position="253"/>
        <end position="274"/>
    </location>
</feature>
<feature type="domain" description="DUF4131" evidence="9">
    <location>
        <begin position="52"/>
        <end position="186"/>
    </location>
</feature>
<evidence type="ECO:0000256" key="4">
    <source>
        <dbReference type="ARBA" id="ARBA00022989"/>
    </source>
</evidence>
<dbReference type="InterPro" id="IPR004477">
    <property type="entry name" value="ComEC_N"/>
</dbReference>
<feature type="transmembrane region" description="Helical" evidence="6">
    <location>
        <begin position="32"/>
        <end position="65"/>
    </location>
</feature>
<evidence type="ECO:0000256" key="1">
    <source>
        <dbReference type="ARBA" id="ARBA00004651"/>
    </source>
</evidence>
<organism evidence="10 11">
    <name type="scientific">Haloferula rosea</name>
    <dbReference type="NCBI Taxonomy" id="490093"/>
    <lineage>
        <taxon>Bacteria</taxon>
        <taxon>Pseudomonadati</taxon>
        <taxon>Verrucomicrobiota</taxon>
        <taxon>Verrucomicrobiia</taxon>
        <taxon>Verrucomicrobiales</taxon>
        <taxon>Verrucomicrobiaceae</taxon>
        <taxon>Haloferula</taxon>
    </lineage>
</organism>
<keyword evidence="5 6" id="KW-0472">Membrane</keyword>
<dbReference type="Gene3D" id="3.60.15.10">
    <property type="entry name" value="Ribonuclease Z/Hydroxyacylglutathione hydrolase-like"/>
    <property type="match status" value="1"/>
</dbReference>
<sequence>MPATSSTTGVWPEAQVRGLKKRAGRWVERRPLLWAALMGVATVLLADGGKPWALLILMVAGGAVWASGRRSWFVGFGLLAACAGLIHGLDVSERRTAREALGDGADATRTVRLVETPKTFGRAWAAQVVDRDHGDRMRLLAQGAPRQRGSVVEVKGRLLPPERPRNPGEFDTPDWLDRQGVFAVLKSTRGVSLVEAPAPRWALGDAIRAGFRQAVTEGLDPASPEAAVILAVVLGEHPGDDVLIEPFRLTGTLHVFAVSGLHVGMVGLMAWGLFRLLGVPRRAAIVPIILLMFGYAWLTGMKPPAVRAAWMAAVLLGAFWFRRRPDMGNALGLAALCVLLFDGDLIFTVGVQLSFGVVLAIGLLTRPVSRWWAWMEKEEPYLPRSLYGPMRNGWLRTRRWTSGTLSVSTAAWMGSAPLTAWHFGILTPIAVPASALLGAMVFPLLGLALIGAVLAPIPGVTPWLNQRNASLAKLMLGTAEVGAKVPGGHLAIPRDRPAEEFLLVFDVEGDGAACWFDGEQSALIDGGGRWSFEQVVMPSMRRMALRPTSMVATHPDGGHVGGLIGAMDAFPIERGLAPVLRALGPTYRDWLQTADLRGVSLKRGRVGIRYQLSEDTWLEVLDEPDPWNWHVVADERVMPVRLHWRGWKILFMSDAGWAIERKLLNAGCDVQADVIVAGRHGRDASLGSRFLKASGARAVVVSHADFPAEERIPSLWRESTEALGCRVFHQGECGAVVISIDGDHLSLKGWLGDESLEIER</sequence>
<evidence type="ECO:0000259" key="8">
    <source>
        <dbReference type="Pfam" id="PF03772"/>
    </source>
</evidence>
<keyword evidence="3 6" id="KW-0812">Transmembrane</keyword>
<feature type="transmembrane region" description="Helical" evidence="6">
    <location>
        <begin position="280"/>
        <end position="298"/>
    </location>
</feature>
<accession>A0A934VHG8</accession>
<feature type="transmembrane region" description="Helical" evidence="6">
    <location>
        <begin position="435"/>
        <end position="457"/>
    </location>
</feature>
<dbReference type="Proteomes" id="UP000658278">
    <property type="component" value="Unassembled WGS sequence"/>
</dbReference>
<dbReference type="Pfam" id="PF00753">
    <property type="entry name" value="Lactamase_B"/>
    <property type="match status" value="1"/>
</dbReference>
<evidence type="ECO:0000256" key="3">
    <source>
        <dbReference type="ARBA" id="ARBA00022692"/>
    </source>
</evidence>
<dbReference type="Pfam" id="PF13567">
    <property type="entry name" value="DUF4131"/>
    <property type="match status" value="1"/>
</dbReference>
<evidence type="ECO:0000259" key="9">
    <source>
        <dbReference type="Pfam" id="PF13567"/>
    </source>
</evidence>
<keyword evidence="4 6" id="KW-1133">Transmembrane helix</keyword>
<dbReference type="RefSeq" id="WP_200282510.1">
    <property type="nucleotide sequence ID" value="NZ_JAENII010000015.1"/>
</dbReference>
<protein>
    <submittedName>
        <fullName evidence="10">ComEC/Rec2 family competence protein</fullName>
    </submittedName>
</protein>
<dbReference type="PANTHER" id="PTHR30619">
    <property type="entry name" value="DNA INTERNALIZATION/COMPETENCE PROTEIN COMEC/REC2"/>
    <property type="match status" value="1"/>
</dbReference>
<evidence type="ECO:0000256" key="5">
    <source>
        <dbReference type="ARBA" id="ARBA00023136"/>
    </source>
</evidence>
<dbReference type="SUPFAM" id="SSF56281">
    <property type="entry name" value="Metallo-hydrolase/oxidoreductase"/>
    <property type="match status" value="1"/>
</dbReference>
<proteinExistence type="predicted"/>
<dbReference type="PANTHER" id="PTHR30619:SF7">
    <property type="entry name" value="BETA-LACTAMASE DOMAIN PROTEIN"/>
    <property type="match status" value="1"/>
</dbReference>
<evidence type="ECO:0000259" key="7">
    <source>
        <dbReference type="Pfam" id="PF00753"/>
    </source>
</evidence>
<reference evidence="10" key="1">
    <citation type="submission" date="2021-01" db="EMBL/GenBank/DDBJ databases">
        <title>Modified the classification status of verrucomicrobia.</title>
        <authorList>
            <person name="Feng X."/>
        </authorList>
    </citation>
    <scope>NUCLEOTIDE SEQUENCE</scope>
    <source>
        <strain evidence="10">KCTC 22201</strain>
    </source>
</reference>
<dbReference type="NCBIfam" id="TIGR00360">
    <property type="entry name" value="ComEC_N-term"/>
    <property type="match status" value="1"/>
</dbReference>
<feature type="domain" description="Metallo-beta-lactamase" evidence="7">
    <location>
        <begin position="517"/>
        <end position="692"/>
    </location>
</feature>
<evidence type="ECO:0000256" key="6">
    <source>
        <dbReference type="SAM" id="Phobius"/>
    </source>
</evidence>
<dbReference type="Pfam" id="PF03772">
    <property type="entry name" value="Competence"/>
    <property type="match status" value="1"/>
</dbReference>
<evidence type="ECO:0000313" key="11">
    <source>
        <dbReference type="Proteomes" id="UP000658278"/>
    </source>
</evidence>
<feature type="transmembrane region" description="Helical" evidence="6">
    <location>
        <begin position="71"/>
        <end position="89"/>
    </location>
</feature>
<name>A0A934VHG8_9BACT</name>
<comment type="caution">
    <text evidence="10">The sequence shown here is derived from an EMBL/GenBank/DDBJ whole genome shotgun (WGS) entry which is preliminary data.</text>
</comment>
<feature type="transmembrane region" description="Helical" evidence="6">
    <location>
        <begin position="333"/>
        <end position="365"/>
    </location>
</feature>
<dbReference type="InterPro" id="IPR036866">
    <property type="entry name" value="RibonucZ/Hydroxyglut_hydro"/>
</dbReference>
<keyword evidence="11" id="KW-1185">Reference proteome</keyword>